<dbReference type="Gene3D" id="3.40.50.300">
    <property type="entry name" value="P-loop containing nucleotide triphosphate hydrolases"/>
    <property type="match status" value="1"/>
</dbReference>
<proteinExistence type="predicted"/>
<name>A0A9Y2K0H8_9PSEU</name>
<evidence type="ECO:0000313" key="2">
    <source>
        <dbReference type="Proteomes" id="UP001239397"/>
    </source>
</evidence>
<dbReference type="AlphaFoldDB" id="A0A9Y2K0H8"/>
<evidence type="ECO:0000313" key="1">
    <source>
        <dbReference type="EMBL" id="WIY06349.1"/>
    </source>
</evidence>
<reference evidence="1 2" key="1">
    <citation type="submission" date="2023-06" db="EMBL/GenBank/DDBJ databases">
        <authorList>
            <person name="Oyuntsetseg B."/>
            <person name="Kim S.B."/>
        </authorList>
    </citation>
    <scope>NUCLEOTIDE SEQUENCE [LARGE SCALE GENOMIC DNA]</scope>
    <source>
        <strain evidence="1 2">4-36</strain>
    </source>
</reference>
<dbReference type="KEGG" id="amog:QRX60_21800"/>
<protein>
    <recommendedName>
        <fullName evidence="3">Sugar ABC transporter ATP-binding protein</fullName>
    </recommendedName>
</protein>
<accession>A0A9Y2K0H8</accession>
<sequence length="63" mass="6692">MIAELAAAGKPVLLASTDLAELCELCDRVLVFRRGRVVARLTRTELSEQALSVAMNAGFTDGA</sequence>
<evidence type="ECO:0008006" key="3">
    <source>
        <dbReference type="Google" id="ProtNLM"/>
    </source>
</evidence>
<dbReference type="RefSeq" id="WP_286002609.1">
    <property type="nucleotide sequence ID" value="NZ_CP127295.1"/>
</dbReference>
<dbReference type="SUPFAM" id="SSF52540">
    <property type="entry name" value="P-loop containing nucleoside triphosphate hydrolases"/>
    <property type="match status" value="1"/>
</dbReference>
<gene>
    <name evidence="1" type="ORF">QRX60_21800</name>
</gene>
<keyword evidence="2" id="KW-1185">Reference proteome</keyword>
<dbReference type="InterPro" id="IPR027417">
    <property type="entry name" value="P-loop_NTPase"/>
</dbReference>
<organism evidence="1 2">
    <name type="scientific">Amycolatopsis mongoliensis</name>
    <dbReference type="NCBI Taxonomy" id="715475"/>
    <lineage>
        <taxon>Bacteria</taxon>
        <taxon>Bacillati</taxon>
        <taxon>Actinomycetota</taxon>
        <taxon>Actinomycetes</taxon>
        <taxon>Pseudonocardiales</taxon>
        <taxon>Pseudonocardiaceae</taxon>
        <taxon>Amycolatopsis</taxon>
    </lineage>
</organism>
<dbReference type="Proteomes" id="UP001239397">
    <property type="component" value="Chromosome"/>
</dbReference>
<dbReference type="EMBL" id="CP127295">
    <property type="protein sequence ID" value="WIY06349.1"/>
    <property type="molecule type" value="Genomic_DNA"/>
</dbReference>